<comment type="similarity">
    <text evidence="1">Belongs to the Mg-chelatase subunits D/I family. ComM subfamily.</text>
</comment>
<dbReference type="InterPro" id="IPR025158">
    <property type="entry name" value="Mg_chelat-rel_C"/>
</dbReference>
<protein>
    <submittedName>
        <fullName evidence="5">Magnesium chelatase family protein</fullName>
    </submittedName>
</protein>
<dbReference type="Pfam" id="PF01078">
    <property type="entry name" value="Mg_chelatase"/>
    <property type="match status" value="1"/>
</dbReference>
<dbReference type="InterPro" id="IPR001208">
    <property type="entry name" value="MCM_dom"/>
</dbReference>
<keyword evidence="6" id="KW-1185">Reference proteome</keyword>
<dbReference type="PANTHER" id="PTHR32039:SF7">
    <property type="entry name" value="COMPETENCE PROTEIN COMM"/>
    <property type="match status" value="1"/>
</dbReference>
<dbReference type="InterPro" id="IPR014721">
    <property type="entry name" value="Ribsml_uS5_D2-typ_fold_subgr"/>
</dbReference>
<dbReference type="RefSeq" id="WP_133679523.1">
    <property type="nucleotide sequence ID" value="NZ_SNZP01000005.1"/>
</dbReference>
<gene>
    <name evidence="5" type="ORF">DFP86_10512</name>
</gene>
<dbReference type="GO" id="GO:0003677">
    <property type="term" value="F:DNA binding"/>
    <property type="evidence" value="ECO:0007669"/>
    <property type="project" value="InterPro"/>
</dbReference>
<proteinExistence type="inferred from homology"/>
<dbReference type="Gene3D" id="3.30.230.10">
    <property type="match status" value="1"/>
</dbReference>
<organism evidence="5 6">
    <name type="scientific">Paludibacterium purpuratum</name>
    <dbReference type="NCBI Taxonomy" id="1144873"/>
    <lineage>
        <taxon>Bacteria</taxon>
        <taxon>Pseudomonadati</taxon>
        <taxon>Pseudomonadota</taxon>
        <taxon>Betaproteobacteria</taxon>
        <taxon>Neisseriales</taxon>
        <taxon>Chromobacteriaceae</taxon>
        <taxon>Paludibacterium</taxon>
    </lineage>
</organism>
<dbReference type="InterPro" id="IPR004482">
    <property type="entry name" value="Mg_chelat-rel"/>
</dbReference>
<keyword evidence="3" id="KW-0067">ATP-binding</keyword>
<keyword evidence="2" id="KW-0547">Nucleotide-binding</keyword>
<dbReference type="InterPro" id="IPR003593">
    <property type="entry name" value="AAA+_ATPase"/>
</dbReference>
<dbReference type="Proteomes" id="UP000295611">
    <property type="component" value="Unassembled WGS sequence"/>
</dbReference>
<dbReference type="InterPro" id="IPR027417">
    <property type="entry name" value="P-loop_NTPase"/>
</dbReference>
<dbReference type="Gene3D" id="3.40.50.300">
    <property type="entry name" value="P-loop containing nucleotide triphosphate hydrolases"/>
    <property type="match status" value="1"/>
</dbReference>
<evidence type="ECO:0000313" key="6">
    <source>
        <dbReference type="Proteomes" id="UP000295611"/>
    </source>
</evidence>
<evidence type="ECO:0000313" key="5">
    <source>
        <dbReference type="EMBL" id="TDR80158.1"/>
    </source>
</evidence>
<dbReference type="Pfam" id="PF13541">
    <property type="entry name" value="ChlI"/>
    <property type="match status" value="1"/>
</dbReference>
<reference evidence="5 6" key="1">
    <citation type="submission" date="2019-03" db="EMBL/GenBank/DDBJ databases">
        <title>Genomic Encyclopedia of Type Strains, Phase III (KMG-III): the genomes of soil and plant-associated and newly described type strains.</title>
        <authorList>
            <person name="Whitman W."/>
        </authorList>
    </citation>
    <scope>NUCLEOTIDE SEQUENCE [LARGE SCALE GENOMIC DNA]</scope>
    <source>
        <strain evidence="5 6">CECT 8976</strain>
    </source>
</reference>
<feature type="domain" description="AAA+ ATPase" evidence="4">
    <location>
        <begin position="209"/>
        <end position="392"/>
    </location>
</feature>
<name>A0A4R7B6A0_9NEIS</name>
<dbReference type="GO" id="GO:0005524">
    <property type="term" value="F:ATP binding"/>
    <property type="evidence" value="ECO:0007669"/>
    <property type="project" value="UniProtKB-KW"/>
</dbReference>
<dbReference type="InterPro" id="IPR020568">
    <property type="entry name" value="Ribosomal_Su5_D2-typ_SF"/>
</dbReference>
<evidence type="ECO:0000256" key="3">
    <source>
        <dbReference type="ARBA" id="ARBA00022840"/>
    </source>
</evidence>
<dbReference type="NCBIfam" id="NF007365">
    <property type="entry name" value="PRK09862.1"/>
    <property type="match status" value="1"/>
</dbReference>
<dbReference type="PANTHER" id="PTHR32039">
    <property type="entry name" value="MAGNESIUM-CHELATASE SUBUNIT CHLI"/>
    <property type="match status" value="1"/>
</dbReference>
<dbReference type="AlphaFoldDB" id="A0A4R7B6A0"/>
<dbReference type="EMBL" id="SNZP01000005">
    <property type="protein sequence ID" value="TDR80158.1"/>
    <property type="molecule type" value="Genomic_DNA"/>
</dbReference>
<dbReference type="InterPro" id="IPR000523">
    <property type="entry name" value="Mg_chelatse_chII-like_cat_dom"/>
</dbReference>
<sequence length="500" mass="53369">MNLAVVHSRALDGAAAPEVAVEVHLGTGLPAFHIVGLPDTEVKESRDRVRSAIQTSGFEFPARKIIVSLAPADLPKASGRFDLPIALGILAASGQVASEPLTQCEFAGELALSGGLRSVRGALAMAWRARHAGRVLILPTASAREAALVSSVTVLQADSLLQVCAHLNGRQPLPIAESDEARAMWPMPDMSEVKGQASARHALELAAAGGHSLLMIGAPGTGKSMLASRLPGILPPLGDDEALECAALHSLSAQGFDPACWRQPPFRAPHHGSSVAALVGGGSVPQPGEISLAHHGVLFLDEMPEFERRALEALREPLETGQVHLARATRRVSYPARFQLVAAMNPCPCGYAGDETGRCQCTPEQISRYRGKISGPLLDRIDMQVEMASHSSAELLRSPVPESSSAILQRVMAARERQCARQGKVNALLRVGELEQICQVEPGLLEFLSELLARLRLSARALHRILRLSQTIADLAEAGRIGRAHVLQAVQLRRQAFARQ</sequence>
<evidence type="ECO:0000256" key="2">
    <source>
        <dbReference type="ARBA" id="ARBA00022741"/>
    </source>
</evidence>
<dbReference type="OrthoDB" id="9813147at2"/>
<dbReference type="SMART" id="SM00382">
    <property type="entry name" value="AAA"/>
    <property type="match status" value="1"/>
</dbReference>
<dbReference type="SUPFAM" id="SSF52540">
    <property type="entry name" value="P-loop containing nucleoside triphosphate hydrolases"/>
    <property type="match status" value="1"/>
</dbReference>
<evidence type="ECO:0000259" key="4">
    <source>
        <dbReference type="SMART" id="SM00382"/>
    </source>
</evidence>
<dbReference type="InterPro" id="IPR045006">
    <property type="entry name" value="CHLI-like"/>
</dbReference>
<accession>A0A4R7B6A0</accession>
<comment type="caution">
    <text evidence="5">The sequence shown here is derived from an EMBL/GenBank/DDBJ whole genome shotgun (WGS) entry which is preliminary data.</text>
</comment>
<dbReference type="SUPFAM" id="SSF54211">
    <property type="entry name" value="Ribosomal protein S5 domain 2-like"/>
    <property type="match status" value="1"/>
</dbReference>
<dbReference type="PRINTS" id="PR01657">
    <property type="entry name" value="MCMFAMILY"/>
</dbReference>
<dbReference type="Pfam" id="PF13335">
    <property type="entry name" value="Mg_chelatase_C"/>
    <property type="match status" value="1"/>
</dbReference>
<dbReference type="NCBIfam" id="TIGR00368">
    <property type="entry name" value="YifB family Mg chelatase-like AAA ATPase"/>
    <property type="match status" value="1"/>
</dbReference>
<evidence type="ECO:0000256" key="1">
    <source>
        <dbReference type="ARBA" id="ARBA00006354"/>
    </source>
</evidence>